<dbReference type="EMBL" id="JAROCC010000021">
    <property type="protein sequence ID" value="MDN4609178.1"/>
    <property type="molecule type" value="Genomic_DNA"/>
</dbReference>
<proteinExistence type="predicted"/>
<accession>A0ABT8JWJ5</accession>
<protein>
    <submittedName>
        <fullName evidence="1">HNH endonuclease</fullName>
    </submittedName>
</protein>
<keyword evidence="2" id="KW-1185">Reference proteome</keyword>
<sequence>MKVFRTVGNGVNLIAGGIIKGGVHVASSIVSTKSPEIGAYIKDVGNSVVDSSAKVISNTAHFADGAANGIYGAVTKDPKRLGEGWDDIKASSKNTVKGIGNGIVYTGEALGQTIKGAAFQDKELIIQGMKKVGKVATVGALGVGIIDILVDDNTVHAEVLDTRNGHLDGAAHEVSNVQFEKNISIQTDGTVIEGVFPVFESQFEATLPEETYLMSDTVHIGIANMQLYEAIQDNPALPDQLGFNEQDIENLKSSVTPEGYDWHHHEEPGRIQLVKEDVHSMTGHTGGRAIWGGGSEFR</sequence>
<gene>
    <name evidence="1" type="ORF">P5G49_17075</name>
</gene>
<dbReference type="Proteomes" id="UP001175097">
    <property type="component" value="Unassembled WGS sequence"/>
</dbReference>
<name>A0ABT8JWJ5_9BACL</name>
<evidence type="ECO:0000313" key="2">
    <source>
        <dbReference type="Proteomes" id="UP001175097"/>
    </source>
</evidence>
<dbReference type="RefSeq" id="WP_301245810.1">
    <property type="nucleotide sequence ID" value="NZ_JAROCC010000021.1"/>
</dbReference>
<comment type="caution">
    <text evidence="1">The sequence shown here is derived from an EMBL/GenBank/DDBJ whole genome shotgun (WGS) entry which is preliminary data.</text>
</comment>
<keyword evidence="1" id="KW-0255">Endonuclease</keyword>
<dbReference type="GO" id="GO:0004519">
    <property type="term" value="F:endonuclease activity"/>
    <property type="evidence" value="ECO:0007669"/>
    <property type="project" value="UniProtKB-KW"/>
</dbReference>
<dbReference type="Pfam" id="PF12639">
    <property type="entry name" value="Colicin-DNase"/>
    <property type="match status" value="1"/>
</dbReference>
<evidence type="ECO:0000313" key="1">
    <source>
        <dbReference type="EMBL" id="MDN4609178.1"/>
    </source>
</evidence>
<organism evidence="1 2">
    <name type="scientific">Sporosarcina highlanderae</name>
    <dbReference type="NCBI Taxonomy" id="3035916"/>
    <lineage>
        <taxon>Bacteria</taxon>
        <taxon>Bacillati</taxon>
        <taxon>Bacillota</taxon>
        <taxon>Bacilli</taxon>
        <taxon>Bacillales</taxon>
        <taxon>Caryophanaceae</taxon>
        <taxon>Sporosarcina</taxon>
    </lineage>
</organism>
<keyword evidence="1" id="KW-0540">Nuclease</keyword>
<keyword evidence="1" id="KW-0378">Hydrolase</keyword>
<reference evidence="1" key="1">
    <citation type="submission" date="2023-03" db="EMBL/GenBank/DDBJ databases">
        <title>MT1 and MT2 Draft Genomes of Novel Species.</title>
        <authorList>
            <person name="Venkateswaran K."/>
        </authorList>
    </citation>
    <scope>NUCLEOTIDE SEQUENCE</scope>
    <source>
        <strain evidence="1">F6_3S_P_2</strain>
    </source>
</reference>